<dbReference type="EMBL" id="JAIGNO010000003">
    <property type="protein sequence ID" value="MBX7482308.1"/>
    <property type="molecule type" value="Genomic_DNA"/>
</dbReference>
<dbReference type="RefSeq" id="WP_221557366.1">
    <property type="nucleotide sequence ID" value="NZ_JAIGNO010000003.1"/>
</dbReference>
<gene>
    <name evidence="2" type="ORF">K3174_07170</name>
</gene>
<evidence type="ECO:0000313" key="3">
    <source>
        <dbReference type="Proteomes" id="UP000755104"/>
    </source>
</evidence>
<dbReference type="Proteomes" id="UP000755104">
    <property type="component" value="Unassembled WGS sequence"/>
</dbReference>
<evidence type="ECO:0000313" key="2">
    <source>
        <dbReference type="EMBL" id="MBX7482308.1"/>
    </source>
</evidence>
<protein>
    <submittedName>
        <fullName evidence="2">Uncharacterized protein</fullName>
    </submittedName>
</protein>
<keyword evidence="3" id="KW-1185">Reference proteome</keyword>
<feature type="region of interest" description="Disordered" evidence="1">
    <location>
        <begin position="68"/>
        <end position="109"/>
    </location>
</feature>
<name>A0ABS7J9G6_9SPHN</name>
<feature type="compositionally biased region" description="Basic and acidic residues" evidence="1">
    <location>
        <begin position="68"/>
        <end position="86"/>
    </location>
</feature>
<evidence type="ECO:0000256" key="1">
    <source>
        <dbReference type="SAM" id="MobiDB-lite"/>
    </source>
</evidence>
<reference evidence="2 3" key="1">
    <citation type="submission" date="2021-08" db="EMBL/GenBank/DDBJ databases">
        <title>Comparative Genomics Analysis of the Genus Qipengyuania Reveals Extensive Genetic Diversity and Metabolic Versatility, Including the Description of Fifteen Novel Species.</title>
        <authorList>
            <person name="Liu Y."/>
        </authorList>
    </citation>
    <scope>NUCLEOTIDE SEQUENCE [LARGE SCALE GENOMIC DNA]</scope>
    <source>
        <strain evidence="2 3">6D47A</strain>
    </source>
</reference>
<organism evidence="2 3">
    <name type="scientific">Qipengyuania qiaonensis</name>
    <dbReference type="NCBI Taxonomy" id="2867240"/>
    <lineage>
        <taxon>Bacteria</taxon>
        <taxon>Pseudomonadati</taxon>
        <taxon>Pseudomonadota</taxon>
        <taxon>Alphaproteobacteria</taxon>
        <taxon>Sphingomonadales</taxon>
        <taxon>Erythrobacteraceae</taxon>
        <taxon>Qipengyuania</taxon>
    </lineage>
</organism>
<sequence>MERLPYSVIHNGMFEGHINRADFPEPRESTVLRQFRWTDLVAKLAATRELRDELAKVDGGFNAFGEARREGVDDSKPSLNHDDLSHGKTSGLSLGEAASDAAQGDRENK</sequence>
<proteinExistence type="predicted"/>
<comment type="caution">
    <text evidence="2">The sequence shown here is derived from an EMBL/GenBank/DDBJ whole genome shotgun (WGS) entry which is preliminary data.</text>
</comment>
<accession>A0ABS7J9G6</accession>